<keyword evidence="2" id="KW-0285">Flavoprotein</keyword>
<organism evidence="7 8">
    <name type="scientific">Sandarakinorhabdus cyanobacteriorum</name>
    <dbReference type="NCBI Taxonomy" id="1981098"/>
    <lineage>
        <taxon>Bacteria</taxon>
        <taxon>Pseudomonadati</taxon>
        <taxon>Pseudomonadota</taxon>
        <taxon>Alphaproteobacteria</taxon>
        <taxon>Sphingomonadales</taxon>
        <taxon>Sphingosinicellaceae</taxon>
        <taxon>Sandarakinorhabdus</taxon>
    </lineage>
</organism>
<dbReference type="PANTHER" id="PTHR10961">
    <property type="entry name" value="PEROXISOMAL SARCOSINE OXIDASE"/>
    <property type="match status" value="1"/>
</dbReference>
<dbReference type="GO" id="GO:0008115">
    <property type="term" value="F:sarcosine oxidase activity"/>
    <property type="evidence" value="ECO:0007669"/>
    <property type="project" value="TreeGrafter"/>
</dbReference>
<comment type="caution">
    <text evidence="7">The sequence shown here is derived from an EMBL/GenBank/DDBJ whole genome shotgun (WGS) entry which is preliminary data.</text>
</comment>
<accession>A0A255Y4D7</accession>
<gene>
    <name evidence="7" type="ORF">CHU93_16415</name>
</gene>
<evidence type="ECO:0000313" key="7">
    <source>
        <dbReference type="EMBL" id="OYQ24011.1"/>
    </source>
</evidence>
<dbReference type="Gene3D" id="3.50.50.60">
    <property type="entry name" value="FAD/NAD(P)-binding domain"/>
    <property type="match status" value="1"/>
</dbReference>
<dbReference type="PANTHER" id="PTHR10961:SF46">
    <property type="entry name" value="PEROXISOMAL SARCOSINE OXIDASE"/>
    <property type="match status" value="1"/>
</dbReference>
<keyword evidence="3" id="KW-0274">FAD</keyword>
<dbReference type="PROSITE" id="PS51318">
    <property type="entry name" value="TAT"/>
    <property type="match status" value="1"/>
</dbReference>
<name>A0A255Y4D7_9SPHN</name>
<evidence type="ECO:0000256" key="1">
    <source>
        <dbReference type="ARBA" id="ARBA00001974"/>
    </source>
</evidence>
<dbReference type="Pfam" id="PF01266">
    <property type="entry name" value="DAO"/>
    <property type="match status" value="1"/>
</dbReference>
<dbReference type="InterPro" id="IPR019546">
    <property type="entry name" value="TAT_signal_bac_arc"/>
</dbReference>
<feature type="signal peptide" evidence="5">
    <location>
        <begin position="1"/>
        <end position="21"/>
    </location>
</feature>
<dbReference type="Proteomes" id="UP000216991">
    <property type="component" value="Unassembled WGS sequence"/>
</dbReference>
<proteinExistence type="predicted"/>
<dbReference type="GO" id="GO:0050660">
    <property type="term" value="F:flavin adenine dinucleotide binding"/>
    <property type="evidence" value="ECO:0007669"/>
    <property type="project" value="InterPro"/>
</dbReference>
<evidence type="ECO:0000256" key="4">
    <source>
        <dbReference type="ARBA" id="ARBA00023002"/>
    </source>
</evidence>
<feature type="domain" description="FAD dependent oxidoreductase" evidence="6">
    <location>
        <begin position="34"/>
        <end position="384"/>
    </location>
</feature>
<dbReference type="SUPFAM" id="SSF51905">
    <property type="entry name" value="FAD/NAD(P)-binding domain"/>
    <property type="match status" value="1"/>
</dbReference>
<evidence type="ECO:0000313" key="8">
    <source>
        <dbReference type="Proteomes" id="UP000216991"/>
    </source>
</evidence>
<dbReference type="RefSeq" id="WP_094475226.1">
    <property type="nucleotide sequence ID" value="NZ_NOXT01000126.1"/>
</dbReference>
<comment type="cofactor">
    <cofactor evidence="1">
        <name>FAD</name>
        <dbReference type="ChEBI" id="CHEBI:57692"/>
    </cofactor>
</comment>
<keyword evidence="8" id="KW-1185">Reference proteome</keyword>
<dbReference type="AlphaFoldDB" id="A0A255Y4D7"/>
<dbReference type="OrthoDB" id="9806257at2"/>
<reference evidence="7 8" key="1">
    <citation type="submission" date="2017-07" db="EMBL/GenBank/DDBJ databases">
        <title>Sandarakinorhabdus cyanobacteriorum sp. nov., a novel bacterium isolated from cyanobacterial aggregates in a eutrophic lake.</title>
        <authorList>
            <person name="Cai H."/>
        </authorList>
    </citation>
    <scope>NUCLEOTIDE SEQUENCE [LARGE SCALE GENOMIC DNA]</scope>
    <source>
        <strain evidence="7 8">TH057</strain>
    </source>
</reference>
<evidence type="ECO:0000256" key="2">
    <source>
        <dbReference type="ARBA" id="ARBA00022630"/>
    </source>
</evidence>
<evidence type="ECO:0000256" key="3">
    <source>
        <dbReference type="ARBA" id="ARBA00022827"/>
    </source>
</evidence>
<sequence>MERRTFLKAAGLAAAAAPVAAQTLDWQQGAAPADVVVIGAGAFGGWTALRLREMGHTVTLVDAYGPGNARATSGGETRQIRVGYGDREVYSRWVLRGMELWREREREFGRPLLTRAGRLQLAPELNAGLRATRDVFSRLKVDHEQMTAADIRKRWPQLEPGENQVGLYEPGALIVRAHRACLAVAEAAARKGVQLVAGRAQPGPATGGAMAALPLQAGGSLSGAAYVFACGPWLGRLFPDLLARKLSTPRREVYFFGTPAGDDRFTAPNLPVFSEASHYGFPSVDGKGVKICPVGGDNQADPDNDDRIITPWELRRSRDYLARRFPGLKDQPVVEARVCQLENSVDEHFIIQRHPGWDNVWIAGGGSGHGFKHGPVVGEYIAERVLGKPTDPALEALFRIKDGLF</sequence>
<dbReference type="InterPro" id="IPR006076">
    <property type="entry name" value="FAD-dep_OxRdtase"/>
</dbReference>
<evidence type="ECO:0000256" key="5">
    <source>
        <dbReference type="SAM" id="SignalP"/>
    </source>
</evidence>
<keyword evidence="4" id="KW-0560">Oxidoreductase</keyword>
<dbReference type="Gene3D" id="3.30.9.10">
    <property type="entry name" value="D-Amino Acid Oxidase, subunit A, domain 2"/>
    <property type="match status" value="1"/>
</dbReference>
<dbReference type="SUPFAM" id="SSF54373">
    <property type="entry name" value="FAD-linked reductases, C-terminal domain"/>
    <property type="match status" value="1"/>
</dbReference>
<dbReference type="InterPro" id="IPR036188">
    <property type="entry name" value="FAD/NAD-bd_sf"/>
</dbReference>
<dbReference type="InterPro" id="IPR006311">
    <property type="entry name" value="TAT_signal"/>
</dbReference>
<evidence type="ECO:0000259" key="6">
    <source>
        <dbReference type="Pfam" id="PF01266"/>
    </source>
</evidence>
<protein>
    <recommendedName>
        <fullName evidence="6">FAD dependent oxidoreductase domain-containing protein</fullName>
    </recommendedName>
</protein>
<keyword evidence="5" id="KW-0732">Signal</keyword>
<dbReference type="EMBL" id="NOXT01000126">
    <property type="protein sequence ID" value="OYQ24011.1"/>
    <property type="molecule type" value="Genomic_DNA"/>
</dbReference>
<feature type="chain" id="PRO_5013236898" description="FAD dependent oxidoreductase domain-containing protein" evidence="5">
    <location>
        <begin position="22"/>
        <end position="405"/>
    </location>
</feature>
<dbReference type="InterPro" id="IPR045170">
    <property type="entry name" value="MTOX"/>
</dbReference>
<dbReference type="NCBIfam" id="TIGR01409">
    <property type="entry name" value="TAT_signal_seq"/>
    <property type="match status" value="1"/>
</dbReference>